<evidence type="ECO:0000313" key="2">
    <source>
        <dbReference type="Proteomes" id="UP000236047"/>
    </source>
</evidence>
<protein>
    <submittedName>
        <fullName evidence="1">Uncharacterized protein</fullName>
    </submittedName>
</protein>
<keyword evidence="2" id="KW-1185">Reference proteome</keyword>
<gene>
    <name evidence="1" type="ORF">AOB60_02495</name>
</gene>
<dbReference type="Proteomes" id="UP000236047">
    <property type="component" value="Unassembled WGS sequence"/>
</dbReference>
<proteinExistence type="predicted"/>
<accession>A0A2N8PG34</accession>
<reference evidence="2" key="1">
    <citation type="submission" date="2015-09" db="EMBL/GenBank/DDBJ databases">
        <authorList>
            <person name="Graham D.E."/>
            <person name="Mahan K.M."/>
            <person name="Klingeman D.M."/>
            <person name="Fida T."/>
            <person name="Giannone R.J."/>
            <person name="Hettich R.L."/>
            <person name="Parry R.J."/>
            <person name="Spain J.C."/>
        </authorList>
    </citation>
    <scope>NUCLEOTIDE SEQUENCE [LARGE SCALE GENOMIC DNA]</scope>
    <source>
        <strain evidence="2">JCM 4701</strain>
    </source>
</reference>
<dbReference type="AlphaFoldDB" id="A0A2N8PG34"/>
<dbReference type="EMBL" id="LJSN01000002">
    <property type="protein sequence ID" value="PNE39956.1"/>
    <property type="molecule type" value="Genomic_DNA"/>
</dbReference>
<evidence type="ECO:0000313" key="1">
    <source>
        <dbReference type="EMBL" id="PNE39956.1"/>
    </source>
</evidence>
<organism evidence="1 2">
    <name type="scientific">Streptomyces noursei</name>
    <name type="common">Streptomyces albulus</name>
    <dbReference type="NCBI Taxonomy" id="1971"/>
    <lineage>
        <taxon>Bacteria</taxon>
        <taxon>Bacillati</taxon>
        <taxon>Actinomycetota</taxon>
        <taxon>Actinomycetes</taxon>
        <taxon>Kitasatosporales</taxon>
        <taxon>Streptomycetaceae</taxon>
        <taxon>Streptomyces</taxon>
    </lineage>
</organism>
<comment type="caution">
    <text evidence="1">The sequence shown here is derived from an EMBL/GenBank/DDBJ whole genome shotgun (WGS) entry which is preliminary data.</text>
</comment>
<sequence length="118" mass="12925">MIATMSEPGLDLLSRLWEEHMRAPFPPHLRGREIDGEDLVLLDADIAGCVSSSLSGSLDERRRRILLMCLAALEKVLPSIDDEGGAIGYYERLREMAALAVELGTPTPGSGEWRGAVY</sequence>
<name>A0A2N8PG34_STRNR</name>